<dbReference type="AlphaFoldDB" id="A0A512P9N4"/>
<gene>
    <name evidence="2" type="ORF">CSO01_06150</name>
</gene>
<feature type="transmembrane region" description="Helical" evidence="1">
    <location>
        <begin position="12"/>
        <end position="31"/>
    </location>
</feature>
<dbReference type="Proteomes" id="UP000321798">
    <property type="component" value="Unassembled WGS sequence"/>
</dbReference>
<keyword evidence="1" id="KW-0812">Transmembrane</keyword>
<dbReference type="InterPro" id="IPR021443">
    <property type="entry name" value="DUF3093"/>
</dbReference>
<dbReference type="EMBL" id="BKAL01000002">
    <property type="protein sequence ID" value="GEP67900.1"/>
    <property type="molecule type" value="Genomic_DNA"/>
</dbReference>
<dbReference type="Pfam" id="PF11292">
    <property type="entry name" value="DUF3093"/>
    <property type="match status" value="1"/>
</dbReference>
<keyword evidence="1" id="KW-1133">Transmembrane helix</keyword>
<comment type="caution">
    <text evidence="2">The sequence shown here is derived from an EMBL/GenBank/DDBJ whole genome shotgun (WGS) entry which is preliminary data.</text>
</comment>
<proteinExistence type="predicted"/>
<sequence>MTRYEERSPSRRAWLTLLGACAVVWLALLVLDPGFVLEASIIVAILGGVGAVTMWSTGRYGNIRLTDSELRVGRASIPLTELHPWGVTEPGREVHGKLVGGAYGSTLGSQVVGLTRRDGTHVLVRSTAPDALRAALEAALTPYRAGG</sequence>
<evidence type="ECO:0000256" key="1">
    <source>
        <dbReference type="SAM" id="Phobius"/>
    </source>
</evidence>
<feature type="transmembrane region" description="Helical" evidence="1">
    <location>
        <begin position="37"/>
        <end position="55"/>
    </location>
</feature>
<accession>A0A512P9N4</accession>
<reference evidence="2 3" key="1">
    <citation type="submission" date="2019-07" db="EMBL/GenBank/DDBJ databases">
        <title>Whole genome shotgun sequence of Cellulomonas soli NBRC 109434.</title>
        <authorList>
            <person name="Hosoyama A."/>
            <person name="Uohara A."/>
            <person name="Ohji S."/>
            <person name="Ichikawa N."/>
        </authorList>
    </citation>
    <scope>NUCLEOTIDE SEQUENCE [LARGE SCALE GENOMIC DNA]</scope>
    <source>
        <strain evidence="2 3">NBRC 109434</strain>
    </source>
</reference>
<keyword evidence="1" id="KW-0472">Membrane</keyword>
<organism evidence="2 3">
    <name type="scientific">Cellulomonas soli</name>
    <dbReference type="NCBI Taxonomy" id="931535"/>
    <lineage>
        <taxon>Bacteria</taxon>
        <taxon>Bacillati</taxon>
        <taxon>Actinomycetota</taxon>
        <taxon>Actinomycetes</taxon>
        <taxon>Micrococcales</taxon>
        <taxon>Cellulomonadaceae</taxon>
        <taxon>Cellulomonas</taxon>
    </lineage>
</organism>
<protein>
    <recommendedName>
        <fullName evidence="4">DUF3093 domain-containing protein</fullName>
    </recommendedName>
</protein>
<name>A0A512P9N4_9CELL</name>
<evidence type="ECO:0008006" key="4">
    <source>
        <dbReference type="Google" id="ProtNLM"/>
    </source>
</evidence>
<dbReference type="RefSeq" id="WP_179561820.1">
    <property type="nucleotide sequence ID" value="NZ_BAABBJ010000015.1"/>
</dbReference>
<evidence type="ECO:0000313" key="2">
    <source>
        <dbReference type="EMBL" id="GEP67900.1"/>
    </source>
</evidence>
<keyword evidence="3" id="KW-1185">Reference proteome</keyword>
<evidence type="ECO:0000313" key="3">
    <source>
        <dbReference type="Proteomes" id="UP000321798"/>
    </source>
</evidence>